<proteinExistence type="predicted"/>
<keyword evidence="2" id="KW-1185">Reference proteome</keyword>
<evidence type="ECO:0000313" key="2">
    <source>
        <dbReference type="Proteomes" id="UP000670527"/>
    </source>
</evidence>
<accession>A0ABS3TDZ4</accession>
<sequence>MTSEIHSIVAEIDKEIRQHPWFDFHVFSYNGSELVIAGSEDLSCYHTLEIVFEDVFFMSGFYQGWHSDTKAPVFILPQNESDLNQQFEIEQGYIAFIFKAEDYKNDIVVAAKHISYNTDTIFYYEREGLKEKERLASFVKKKSVASTIKPI</sequence>
<dbReference type="RefSeq" id="WP_208308154.1">
    <property type="nucleotide sequence ID" value="NZ_JAGETX010000008.1"/>
</dbReference>
<evidence type="ECO:0000313" key="1">
    <source>
        <dbReference type="EMBL" id="MBO3271847.1"/>
    </source>
</evidence>
<reference evidence="1 2" key="1">
    <citation type="submission" date="2021-03" db="EMBL/GenBank/DDBJ databases">
        <authorList>
            <person name="Kim M.K."/>
        </authorList>
    </citation>
    <scope>NUCLEOTIDE SEQUENCE [LARGE SCALE GENOMIC DNA]</scope>
    <source>
        <strain evidence="1 2">BT507</strain>
    </source>
</reference>
<protein>
    <submittedName>
        <fullName evidence="1">Uncharacterized protein</fullName>
    </submittedName>
</protein>
<name>A0ABS3TDZ4_9BACT</name>
<organism evidence="1 2">
    <name type="scientific">Hymenobacter defluvii</name>
    <dbReference type="NCBI Taxonomy" id="2054411"/>
    <lineage>
        <taxon>Bacteria</taxon>
        <taxon>Pseudomonadati</taxon>
        <taxon>Bacteroidota</taxon>
        <taxon>Cytophagia</taxon>
        <taxon>Cytophagales</taxon>
        <taxon>Hymenobacteraceae</taxon>
        <taxon>Hymenobacter</taxon>
    </lineage>
</organism>
<comment type="caution">
    <text evidence="1">The sequence shown here is derived from an EMBL/GenBank/DDBJ whole genome shotgun (WGS) entry which is preliminary data.</text>
</comment>
<dbReference type="EMBL" id="JAGETX010000008">
    <property type="protein sequence ID" value="MBO3271847.1"/>
    <property type="molecule type" value="Genomic_DNA"/>
</dbReference>
<gene>
    <name evidence="1" type="ORF">J4D97_14400</name>
</gene>
<dbReference type="Proteomes" id="UP000670527">
    <property type="component" value="Unassembled WGS sequence"/>
</dbReference>